<keyword evidence="2" id="KW-1185">Reference proteome</keyword>
<dbReference type="EMBL" id="JADGIZ020000069">
    <property type="protein sequence ID" value="KAL2912370.1"/>
    <property type="molecule type" value="Genomic_DNA"/>
</dbReference>
<comment type="caution">
    <text evidence="1">The sequence shown here is derived from an EMBL/GenBank/DDBJ whole genome shotgun (WGS) entry which is preliminary data.</text>
</comment>
<accession>A0ABR4MYQ8</accession>
<gene>
    <name evidence="1" type="ORF">HK105_208144</name>
</gene>
<dbReference type="InterPro" id="IPR036736">
    <property type="entry name" value="ACP-like_sf"/>
</dbReference>
<dbReference type="Proteomes" id="UP001527925">
    <property type="component" value="Unassembled WGS sequence"/>
</dbReference>
<dbReference type="Gene3D" id="1.10.1200.10">
    <property type="entry name" value="ACP-like"/>
    <property type="match status" value="1"/>
</dbReference>
<evidence type="ECO:0000313" key="1">
    <source>
        <dbReference type="EMBL" id="KAL2912370.1"/>
    </source>
</evidence>
<proteinExistence type="predicted"/>
<organism evidence="1 2">
    <name type="scientific">Polyrhizophydium stewartii</name>
    <dbReference type="NCBI Taxonomy" id="2732419"/>
    <lineage>
        <taxon>Eukaryota</taxon>
        <taxon>Fungi</taxon>
        <taxon>Fungi incertae sedis</taxon>
        <taxon>Chytridiomycota</taxon>
        <taxon>Chytridiomycota incertae sedis</taxon>
        <taxon>Chytridiomycetes</taxon>
        <taxon>Rhizophydiales</taxon>
        <taxon>Rhizophydiales incertae sedis</taxon>
        <taxon>Polyrhizophydium</taxon>
    </lineage>
</organism>
<reference evidence="1 2" key="1">
    <citation type="submission" date="2023-09" db="EMBL/GenBank/DDBJ databases">
        <title>Pangenome analysis of Batrachochytrium dendrobatidis and related Chytrids.</title>
        <authorList>
            <person name="Yacoub M.N."/>
            <person name="Stajich J.E."/>
            <person name="James T.Y."/>
        </authorList>
    </citation>
    <scope>NUCLEOTIDE SEQUENCE [LARGE SCALE GENOMIC DNA]</scope>
    <source>
        <strain evidence="1 2">JEL0888</strain>
    </source>
</reference>
<evidence type="ECO:0000313" key="2">
    <source>
        <dbReference type="Proteomes" id="UP001527925"/>
    </source>
</evidence>
<sequence>MNALRSLRLLARPLVPAAAAAASRTALPAAFAGTALVQPAAPAGARSVYNPFRKPPIIKSKFEVEVEVLSLLHDYVSVDESKVTMNANLIHDLLIDSLDRYGFYTELLEKFEIDVPFER</sequence>
<name>A0ABR4MYQ8_9FUNG</name>
<dbReference type="SUPFAM" id="SSF47336">
    <property type="entry name" value="ACP-like"/>
    <property type="match status" value="1"/>
</dbReference>
<protein>
    <submittedName>
        <fullName evidence="1">Uncharacterized protein</fullName>
    </submittedName>
</protein>